<feature type="region of interest" description="Disordered" evidence="1">
    <location>
        <begin position="136"/>
        <end position="220"/>
    </location>
</feature>
<keyword evidence="2" id="KW-1133">Transmembrane helix</keyword>
<keyword evidence="2" id="KW-0812">Transmembrane</keyword>
<evidence type="ECO:0000313" key="3">
    <source>
        <dbReference type="EMBL" id="XDS47057.1"/>
    </source>
</evidence>
<feature type="compositionally biased region" description="Basic and acidic residues" evidence="1">
    <location>
        <begin position="154"/>
        <end position="166"/>
    </location>
</feature>
<feature type="compositionally biased region" description="Basic and acidic residues" evidence="1">
    <location>
        <begin position="439"/>
        <end position="448"/>
    </location>
</feature>
<dbReference type="EMBL" id="CP129675">
    <property type="protein sequence ID" value="XDS47057.1"/>
    <property type="molecule type" value="Genomic_DNA"/>
</dbReference>
<evidence type="ECO:0000313" key="4">
    <source>
        <dbReference type="EMBL" id="XDS48237.1"/>
    </source>
</evidence>
<name>A0AB39UDK9_9BIFI</name>
<dbReference type="RefSeq" id="WP_369342270.1">
    <property type="nucleotide sequence ID" value="NZ_CP129675.1"/>
</dbReference>
<proteinExistence type="predicted"/>
<feature type="region of interest" description="Disordered" evidence="1">
    <location>
        <begin position="237"/>
        <end position="389"/>
    </location>
</feature>
<feature type="transmembrane region" description="Helical" evidence="2">
    <location>
        <begin position="79"/>
        <end position="95"/>
    </location>
</feature>
<dbReference type="AlphaFoldDB" id="A0AB39UDK9"/>
<evidence type="ECO:0000256" key="2">
    <source>
        <dbReference type="SAM" id="Phobius"/>
    </source>
</evidence>
<gene>
    <name evidence="5" type="ORF">QN062_03820</name>
    <name evidence="4" type="ORF">QN216_07835</name>
    <name evidence="3" type="ORF">QN217_02625</name>
</gene>
<feature type="compositionally biased region" description="Polar residues" evidence="1">
    <location>
        <begin position="168"/>
        <end position="213"/>
    </location>
</feature>
<dbReference type="EMBL" id="CP129683">
    <property type="protein sequence ID" value="XDS51306.1"/>
    <property type="molecule type" value="Genomic_DNA"/>
</dbReference>
<feature type="transmembrane region" description="Helical" evidence="2">
    <location>
        <begin position="101"/>
        <end position="122"/>
    </location>
</feature>
<keyword evidence="2" id="KW-0472">Membrane</keyword>
<dbReference type="EMBL" id="CP129682">
    <property type="protein sequence ID" value="XDS48237.1"/>
    <property type="molecule type" value="Genomic_DNA"/>
</dbReference>
<feature type="compositionally biased region" description="Low complexity" evidence="1">
    <location>
        <begin position="136"/>
        <end position="147"/>
    </location>
</feature>
<dbReference type="KEGG" id="bfk:QN062_03820"/>
<evidence type="ECO:0000256" key="1">
    <source>
        <dbReference type="SAM" id="MobiDB-lite"/>
    </source>
</evidence>
<protein>
    <submittedName>
        <fullName evidence="3">Uncharacterized protein</fullName>
    </submittedName>
</protein>
<organism evidence="3">
    <name type="scientific">Bifidobacterium fermentum</name>
    <dbReference type="NCBI Taxonomy" id="3059035"/>
    <lineage>
        <taxon>Bacteria</taxon>
        <taxon>Bacillati</taxon>
        <taxon>Actinomycetota</taxon>
        <taxon>Actinomycetes</taxon>
        <taxon>Bifidobacteriales</taxon>
        <taxon>Bifidobacteriaceae</taxon>
        <taxon>Bifidobacterium</taxon>
    </lineage>
</organism>
<feature type="compositionally biased region" description="Polar residues" evidence="1">
    <location>
        <begin position="333"/>
        <end position="350"/>
    </location>
</feature>
<evidence type="ECO:0000313" key="5">
    <source>
        <dbReference type="EMBL" id="XDS51306.1"/>
    </source>
</evidence>
<feature type="compositionally biased region" description="Basic and acidic residues" evidence="1">
    <location>
        <begin position="253"/>
        <end position="268"/>
    </location>
</feature>
<accession>A0AB39UDK9</accession>
<reference evidence="3" key="1">
    <citation type="submission" date="2023-07" db="EMBL/GenBank/DDBJ databases">
        <title>Bifidobacterium aquikefiriaerophilum sp. nov. and Bifidobacterium eccum sp. nov., isolated from water kefir.</title>
        <authorList>
            <person name="Breselge S."/>
            <person name="Bellassi P."/>
            <person name="Barcenilla C."/>
            <person name="Alvarez-Ordonez A."/>
            <person name="Morelli L."/>
            <person name="Cotter P.D."/>
        </authorList>
    </citation>
    <scope>NUCLEOTIDE SEQUENCE</scope>
    <source>
        <strain evidence="5">WK012_4_13</strain>
        <strain evidence="4">WK013_4_14</strain>
        <strain evidence="3">WK048_4_13</strain>
    </source>
</reference>
<sequence>MGMRRASEHREDRYSSSLHVVTQDDAARVGDARSHAGDMQRVKGSFMDSDRTQRNAAHKQEHIERIRQMRRAAIRRRQLIVATLAVIAIVLVAISATKLISFWYCLIPVALLAVVLALGARASSAAREWERRIAAADRGGQDAAGRRPVNRGASDGRARMQAERQPEVGSSKNPTVQSTRAPQSVQTSGSAHPSRSAQRQIRKNQQPHSSLRQSEAAPATATDVLNKAEIQRILQLARQEQRHAAKSNAAKSNAEKAPLDSGRNRTEGTGEAEASVIVADASPTERASADVEKTAGKTARSMAPQEARNAAPQQAKATSGKAALPNVDMPKLEQNSQQQAASQDLISFSLGTVRKSPEQDGDGPESLEIKSSRQVSVAIPRPKVEDETSEISVAGVVGKAELQSALADSAIDAQGEDAVAEDSSDTANGSSEESGSDSHAFHDAEIHASVEPPAQSSESLSIGLDAILSRRGSK</sequence>
<feature type="compositionally biased region" description="Acidic residues" evidence="1">
    <location>
        <begin position="414"/>
        <end position="424"/>
    </location>
</feature>
<feature type="region of interest" description="Disordered" evidence="1">
    <location>
        <begin position="408"/>
        <end position="474"/>
    </location>
</feature>